<dbReference type="GO" id="GO:0006508">
    <property type="term" value="P:proteolysis"/>
    <property type="evidence" value="ECO:0007669"/>
    <property type="project" value="UniProtKB-KW"/>
</dbReference>
<keyword evidence="17" id="KW-1185">Reference proteome</keyword>
<evidence type="ECO:0000313" key="17">
    <source>
        <dbReference type="Proteomes" id="UP001558652"/>
    </source>
</evidence>
<name>A0ABD0YB80_9HEMI</name>
<comment type="similarity">
    <text evidence="4">Belongs to the peptidase M49 family.</text>
</comment>
<evidence type="ECO:0000256" key="15">
    <source>
        <dbReference type="ARBA" id="ARBA00032119"/>
    </source>
</evidence>
<keyword evidence="9" id="KW-0645">Protease</keyword>
<comment type="caution">
    <text evidence="16">The sequence shown here is derived from an EMBL/GenBank/DDBJ whole genome shotgun (WGS) entry which is preliminary data.</text>
</comment>
<evidence type="ECO:0000256" key="1">
    <source>
        <dbReference type="ARBA" id="ARBA00001336"/>
    </source>
</evidence>
<dbReference type="GO" id="GO:0008239">
    <property type="term" value="F:dipeptidyl-peptidase activity"/>
    <property type="evidence" value="ECO:0007669"/>
    <property type="project" value="UniProtKB-EC"/>
</dbReference>
<keyword evidence="12" id="KW-0862">Zinc</keyword>
<evidence type="ECO:0000256" key="9">
    <source>
        <dbReference type="ARBA" id="ARBA00022670"/>
    </source>
</evidence>
<evidence type="ECO:0000256" key="10">
    <source>
        <dbReference type="ARBA" id="ARBA00022723"/>
    </source>
</evidence>
<evidence type="ECO:0000256" key="6">
    <source>
        <dbReference type="ARBA" id="ARBA00014713"/>
    </source>
</evidence>
<evidence type="ECO:0000256" key="4">
    <source>
        <dbReference type="ARBA" id="ARBA00010200"/>
    </source>
</evidence>
<gene>
    <name evidence="16" type="ORF">AAG570_008241</name>
</gene>
<accession>A0ABD0YB80</accession>
<dbReference type="Proteomes" id="UP001558652">
    <property type="component" value="Unassembled WGS sequence"/>
</dbReference>
<keyword evidence="11" id="KW-0378">Hydrolase</keyword>
<keyword evidence="7" id="KW-0031">Aminopeptidase</keyword>
<organism evidence="16 17">
    <name type="scientific">Ranatra chinensis</name>
    <dbReference type="NCBI Taxonomy" id="642074"/>
    <lineage>
        <taxon>Eukaryota</taxon>
        <taxon>Metazoa</taxon>
        <taxon>Ecdysozoa</taxon>
        <taxon>Arthropoda</taxon>
        <taxon>Hexapoda</taxon>
        <taxon>Insecta</taxon>
        <taxon>Pterygota</taxon>
        <taxon>Neoptera</taxon>
        <taxon>Paraneoptera</taxon>
        <taxon>Hemiptera</taxon>
        <taxon>Heteroptera</taxon>
        <taxon>Panheteroptera</taxon>
        <taxon>Nepomorpha</taxon>
        <taxon>Nepidae</taxon>
        <taxon>Ranatrinae</taxon>
        <taxon>Ranatra</taxon>
    </lineage>
</organism>
<keyword evidence="13" id="KW-0482">Metalloprotease</keyword>
<keyword evidence="10" id="KW-0479">Metal-binding</keyword>
<dbReference type="PANTHER" id="PTHR23422">
    <property type="entry name" value="DIPEPTIDYL PEPTIDASE III-RELATED"/>
    <property type="match status" value="1"/>
</dbReference>
<dbReference type="GO" id="GO:0005737">
    <property type="term" value="C:cytoplasm"/>
    <property type="evidence" value="ECO:0007669"/>
    <property type="project" value="UniProtKB-SubCell"/>
</dbReference>
<dbReference type="FunFam" id="3.30.540.30:FF:000001">
    <property type="entry name" value="Dipeptidyl peptidase 3"/>
    <property type="match status" value="1"/>
</dbReference>
<evidence type="ECO:0000256" key="14">
    <source>
        <dbReference type="ARBA" id="ARBA00031288"/>
    </source>
</evidence>
<dbReference type="FunFam" id="3.30.540.30:FF:000002">
    <property type="entry name" value="Dipeptidyl peptidase 3"/>
    <property type="match status" value="1"/>
</dbReference>
<comment type="catalytic activity">
    <reaction evidence="1">
        <text>Release of an N-terminal dipeptide from a peptide comprising four or more residues, with broad specificity. Also acts on dipeptidyl 2-naphthylamides.</text>
        <dbReference type="EC" id="3.4.14.4"/>
    </reaction>
</comment>
<sequence length="532" mass="60987">MGNYRSFGDSKFIPNLNEEKFQSIVFSSEAYRKDPRRMRWLWSRCKEKLYSIKPNERALGFPEKGVTTYLSTNITQDDLDRVNDYYKDNRVEGYNSRTFKIIKNDKITYVTRLASVKYGFDGGVMLEPSVHNGRDFRMSRGDYSELLEAVCHYLEKAMEHTENAYEKLMLRKYISSFTTGSLEDHKEGSRYWIKDKSPIVETYIGFIETYRDPCGIRGEFEGFVAVVNKNMSEKFTSLVSEAKHLISKLPWGPEFEKDEFLEPDFTSLDVLTFAGSGIPAGINIPNYDEIRQEEGFKNVSLGNVIPAAYKNNDFFFLSLLDQVLMTKYSIPAFEVQVGLHELLGHGSGKLFRRLSDGTFNFKNGEVFDPLTNQLVNSWYEEGETYDSSFTDISSAYEECRAECVGLYLSLDPEILRIFGHVEKQAEDIVYVNWLNLLWSGTGKALEMYDPETKTWLQAHSQARFVITQVILEAGEGLFTVEETTADEDLLCKLDRSKIATVGKAAIAQFLIKLQVSSSFNIKLLFYGLSRIH</sequence>
<dbReference type="InterPro" id="IPR039461">
    <property type="entry name" value="Peptidase_M49"/>
</dbReference>
<evidence type="ECO:0000256" key="13">
    <source>
        <dbReference type="ARBA" id="ARBA00023049"/>
    </source>
</evidence>
<evidence type="ECO:0000313" key="16">
    <source>
        <dbReference type="EMBL" id="KAL1110164.1"/>
    </source>
</evidence>
<evidence type="ECO:0000256" key="2">
    <source>
        <dbReference type="ARBA" id="ARBA00001947"/>
    </source>
</evidence>
<dbReference type="GO" id="GO:0008237">
    <property type="term" value="F:metallopeptidase activity"/>
    <property type="evidence" value="ECO:0007669"/>
    <property type="project" value="UniProtKB-KW"/>
</dbReference>
<evidence type="ECO:0000256" key="8">
    <source>
        <dbReference type="ARBA" id="ARBA00022490"/>
    </source>
</evidence>
<dbReference type="AlphaFoldDB" id="A0ABD0YB80"/>
<dbReference type="EMBL" id="JBFDAA010000023">
    <property type="protein sequence ID" value="KAL1110164.1"/>
    <property type="molecule type" value="Genomic_DNA"/>
</dbReference>
<evidence type="ECO:0000256" key="3">
    <source>
        <dbReference type="ARBA" id="ARBA00004496"/>
    </source>
</evidence>
<dbReference type="GO" id="GO:0004177">
    <property type="term" value="F:aminopeptidase activity"/>
    <property type="evidence" value="ECO:0007669"/>
    <property type="project" value="UniProtKB-KW"/>
</dbReference>
<reference evidence="16 17" key="1">
    <citation type="submission" date="2024-07" db="EMBL/GenBank/DDBJ databases">
        <title>Chromosome-level genome assembly of the water stick insect Ranatra chinensis (Heteroptera: Nepidae).</title>
        <authorList>
            <person name="Liu X."/>
        </authorList>
    </citation>
    <scope>NUCLEOTIDE SEQUENCE [LARGE SCALE GENOMIC DNA]</scope>
    <source>
        <strain evidence="16">Cailab_2021Rc</strain>
        <tissue evidence="16">Muscle</tissue>
    </source>
</reference>
<dbReference type="Gene3D" id="3.30.540.30">
    <property type="match status" value="2"/>
</dbReference>
<proteinExistence type="inferred from homology"/>
<dbReference type="EC" id="3.4.14.4" evidence="5"/>
<dbReference type="Pfam" id="PF03571">
    <property type="entry name" value="Peptidase_M49"/>
    <property type="match status" value="1"/>
</dbReference>
<keyword evidence="8" id="KW-0963">Cytoplasm</keyword>
<evidence type="ECO:0000256" key="7">
    <source>
        <dbReference type="ARBA" id="ARBA00022438"/>
    </source>
</evidence>
<comment type="subcellular location">
    <subcellularLocation>
        <location evidence="3">Cytoplasm</location>
    </subcellularLocation>
</comment>
<comment type="cofactor">
    <cofactor evidence="2">
        <name>Zn(2+)</name>
        <dbReference type="ChEBI" id="CHEBI:29105"/>
    </cofactor>
</comment>
<dbReference type="PANTHER" id="PTHR23422:SF11">
    <property type="entry name" value="DIPEPTIDYL PEPTIDASE 3"/>
    <property type="match status" value="1"/>
</dbReference>
<dbReference type="GO" id="GO:0046872">
    <property type="term" value="F:metal ion binding"/>
    <property type="evidence" value="ECO:0007669"/>
    <property type="project" value="UniProtKB-KW"/>
</dbReference>
<evidence type="ECO:0000256" key="5">
    <source>
        <dbReference type="ARBA" id="ARBA00012063"/>
    </source>
</evidence>
<protein>
    <recommendedName>
        <fullName evidence="6">Dipeptidyl peptidase 3</fullName>
        <ecNumber evidence="5">3.4.14.4</ecNumber>
    </recommendedName>
    <alternativeName>
        <fullName evidence="14">Dipeptidyl aminopeptidase III</fullName>
    </alternativeName>
    <alternativeName>
        <fullName evidence="15">Dipeptidyl peptidase III</fullName>
    </alternativeName>
</protein>
<evidence type="ECO:0000256" key="11">
    <source>
        <dbReference type="ARBA" id="ARBA00022801"/>
    </source>
</evidence>
<evidence type="ECO:0000256" key="12">
    <source>
        <dbReference type="ARBA" id="ARBA00022833"/>
    </source>
</evidence>